<dbReference type="PANTHER" id="PTHR30627:SF1">
    <property type="entry name" value="PEPTIDOGLYCAN D,D-TRANSPEPTIDASE FTSI"/>
    <property type="match status" value="1"/>
</dbReference>
<evidence type="ECO:0000259" key="18">
    <source>
        <dbReference type="Pfam" id="PF03717"/>
    </source>
</evidence>
<evidence type="ECO:0000256" key="6">
    <source>
        <dbReference type="ARBA" id="ARBA00022670"/>
    </source>
</evidence>
<evidence type="ECO:0000256" key="8">
    <source>
        <dbReference type="ARBA" id="ARBA00022801"/>
    </source>
</evidence>
<keyword evidence="8 16" id="KW-0378">Hydrolase</keyword>
<evidence type="ECO:0000313" key="20">
    <source>
        <dbReference type="Proteomes" id="UP000094936"/>
    </source>
</evidence>
<comment type="caution">
    <text evidence="19">The sequence shown here is derived from an EMBL/GenBank/DDBJ whole genome shotgun (WGS) entry which is preliminary data.</text>
</comment>
<keyword evidence="20" id="KW-1185">Reference proteome</keyword>
<dbReference type="GO" id="GO:0043093">
    <property type="term" value="P:FtsZ-dependent cytokinesis"/>
    <property type="evidence" value="ECO:0007669"/>
    <property type="project" value="UniProtKB-UniRule"/>
</dbReference>
<evidence type="ECO:0000256" key="16">
    <source>
        <dbReference type="HAMAP-Rule" id="MF_02080"/>
    </source>
</evidence>
<comment type="catalytic activity">
    <reaction evidence="16">
        <text>Preferential cleavage: (Ac)2-L-Lys-D-Ala-|-D-Ala. Also transpeptidation of peptidyl-alanyl moieties that are N-acyl substituents of D-alanine.</text>
        <dbReference type="EC" id="3.4.16.4"/>
    </reaction>
</comment>
<dbReference type="Proteomes" id="UP000094936">
    <property type="component" value="Unassembled WGS sequence"/>
</dbReference>
<protein>
    <recommendedName>
        <fullName evidence="16">Peptidoglycan D,D-transpeptidase FtsI</fullName>
        <ecNumber evidence="16">3.4.16.4</ecNumber>
    </recommendedName>
    <alternativeName>
        <fullName evidence="16">Penicillin-binding protein 3</fullName>
        <shortName evidence="16">PBP-3</shortName>
    </alternativeName>
</protein>
<dbReference type="EMBL" id="LYBM01000010">
    <property type="protein sequence ID" value="ODA34093.1"/>
    <property type="molecule type" value="Genomic_DNA"/>
</dbReference>
<feature type="transmembrane region" description="Helical" evidence="16">
    <location>
        <begin position="21"/>
        <end position="41"/>
    </location>
</feature>
<keyword evidence="13 16" id="KW-0717">Septation</keyword>
<feature type="domain" description="Penicillin-binding protein dimerisation" evidence="18">
    <location>
        <begin position="65"/>
        <end position="218"/>
    </location>
</feature>
<evidence type="ECO:0000313" key="19">
    <source>
        <dbReference type="EMBL" id="ODA34093.1"/>
    </source>
</evidence>
<evidence type="ECO:0000256" key="5">
    <source>
        <dbReference type="ARBA" id="ARBA00022645"/>
    </source>
</evidence>
<reference evidence="19 20" key="1">
    <citation type="submission" date="2016-05" db="EMBL/GenBank/DDBJ databases">
        <title>Genomic Taxonomy of the Vibrionaceae.</title>
        <authorList>
            <person name="Gomez-Gil B."/>
            <person name="Enciso-Ibarra J."/>
        </authorList>
    </citation>
    <scope>NUCLEOTIDE SEQUENCE [LARGE SCALE GENOMIC DNA]</scope>
    <source>
        <strain evidence="19 20">CAIM 1920</strain>
    </source>
</reference>
<dbReference type="HAMAP" id="MF_02080">
    <property type="entry name" value="FtsI_transpept"/>
    <property type="match status" value="1"/>
</dbReference>
<keyword evidence="2 16" id="KW-1003">Cell membrane</keyword>
<evidence type="ECO:0000256" key="15">
    <source>
        <dbReference type="ARBA" id="ARBA00023316"/>
    </source>
</evidence>
<dbReference type="UniPathway" id="UPA00219"/>
<evidence type="ECO:0000256" key="4">
    <source>
        <dbReference type="ARBA" id="ARBA00022618"/>
    </source>
</evidence>
<keyword evidence="10 16" id="KW-0573">Peptidoglycan synthesis</keyword>
<dbReference type="EC" id="3.4.16.4" evidence="16"/>
<dbReference type="OrthoDB" id="9789078at2"/>
<dbReference type="InterPro" id="IPR037532">
    <property type="entry name" value="FtsI_transpept"/>
</dbReference>
<evidence type="ECO:0000256" key="7">
    <source>
        <dbReference type="ARBA" id="ARBA00022692"/>
    </source>
</evidence>
<dbReference type="GO" id="GO:0006508">
    <property type="term" value="P:proteolysis"/>
    <property type="evidence" value="ECO:0007669"/>
    <property type="project" value="UniProtKB-KW"/>
</dbReference>
<dbReference type="SUPFAM" id="SSF56601">
    <property type="entry name" value="beta-lactamase/transpeptidase-like"/>
    <property type="match status" value="1"/>
</dbReference>
<dbReference type="GO" id="GO:0000917">
    <property type="term" value="P:division septum assembly"/>
    <property type="evidence" value="ECO:0007669"/>
    <property type="project" value="UniProtKB-KW"/>
</dbReference>
<dbReference type="GO" id="GO:0009252">
    <property type="term" value="P:peptidoglycan biosynthetic process"/>
    <property type="evidence" value="ECO:0007669"/>
    <property type="project" value="UniProtKB-UniRule"/>
</dbReference>
<dbReference type="Pfam" id="PF03717">
    <property type="entry name" value="PBP_dimer"/>
    <property type="match status" value="1"/>
</dbReference>
<dbReference type="Gene3D" id="3.90.1310.10">
    <property type="entry name" value="Penicillin-binding protein 2a (Domain 2)"/>
    <property type="match status" value="1"/>
</dbReference>
<keyword evidence="15 16" id="KW-0961">Cell wall biogenesis/degradation</keyword>
<dbReference type="Gene3D" id="3.40.710.10">
    <property type="entry name" value="DD-peptidase/beta-lactamase superfamily"/>
    <property type="match status" value="1"/>
</dbReference>
<comment type="pathway">
    <text evidence="16">Cell wall biogenesis; peptidoglycan biosynthesis.</text>
</comment>
<evidence type="ECO:0000256" key="13">
    <source>
        <dbReference type="ARBA" id="ARBA00023210"/>
    </source>
</evidence>
<evidence type="ECO:0000256" key="11">
    <source>
        <dbReference type="ARBA" id="ARBA00022989"/>
    </source>
</evidence>
<dbReference type="GO" id="GO:0008658">
    <property type="term" value="F:penicillin binding"/>
    <property type="evidence" value="ECO:0007669"/>
    <property type="project" value="InterPro"/>
</dbReference>
<dbReference type="GO" id="GO:0071555">
    <property type="term" value="P:cell wall organization"/>
    <property type="evidence" value="ECO:0007669"/>
    <property type="project" value="UniProtKB-KW"/>
</dbReference>
<comment type="subcellular location">
    <subcellularLocation>
        <location evidence="16">Cell inner membrane</location>
        <topology evidence="16">Single-pass membrane protein</topology>
    </subcellularLocation>
    <subcellularLocation>
        <location evidence="1">Membrane</location>
    </subcellularLocation>
</comment>
<dbReference type="NCBIfam" id="NF011685">
    <property type="entry name" value="PRK15105.1"/>
    <property type="match status" value="1"/>
</dbReference>
<keyword evidence="14 16" id="KW-0131">Cell cycle</keyword>
<dbReference type="Gene3D" id="3.30.450.330">
    <property type="match status" value="1"/>
</dbReference>
<dbReference type="STRING" id="1080227.A8L45_07375"/>
<dbReference type="InterPro" id="IPR001460">
    <property type="entry name" value="PCN-bd_Tpept"/>
</dbReference>
<proteinExistence type="inferred from homology"/>
<feature type="active site" description="Acyl-ester intermediate" evidence="16">
    <location>
        <position position="304"/>
    </location>
</feature>
<dbReference type="GO" id="GO:0008955">
    <property type="term" value="F:peptidoglycan glycosyltransferase activity"/>
    <property type="evidence" value="ECO:0007669"/>
    <property type="project" value="InterPro"/>
</dbReference>
<keyword evidence="4 16" id="KW-0132">Cell division</keyword>
<evidence type="ECO:0000256" key="12">
    <source>
        <dbReference type="ARBA" id="ARBA00023136"/>
    </source>
</evidence>
<feature type="domain" description="Penicillin-binding protein transpeptidase" evidence="17">
    <location>
        <begin position="257"/>
        <end position="554"/>
    </location>
</feature>
<keyword evidence="12 16" id="KW-0472">Membrane</keyword>
<name>A0A1C3ELH4_9GAMM</name>
<dbReference type="AlphaFoldDB" id="A0A1C3ELH4"/>
<accession>A0A1C3ELH4</accession>
<dbReference type="Pfam" id="PF00905">
    <property type="entry name" value="Transpeptidase"/>
    <property type="match status" value="1"/>
</dbReference>
<evidence type="ECO:0000259" key="17">
    <source>
        <dbReference type="Pfam" id="PF00905"/>
    </source>
</evidence>
<dbReference type="InterPro" id="IPR036138">
    <property type="entry name" value="PBP_dimer_sf"/>
</dbReference>
<dbReference type="InterPro" id="IPR005311">
    <property type="entry name" value="PBP_dimer"/>
</dbReference>
<keyword evidence="5 16" id="KW-0121">Carboxypeptidase</keyword>
<dbReference type="GO" id="GO:0005886">
    <property type="term" value="C:plasma membrane"/>
    <property type="evidence" value="ECO:0007669"/>
    <property type="project" value="UniProtKB-SubCell"/>
</dbReference>
<keyword evidence="19" id="KW-0808">Transferase</keyword>
<dbReference type="GO" id="GO:0008360">
    <property type="term" value="P:regulation of cell shape"/>
    <property type="evidence" value="ECO:0007669"/>
    <property type="project" value="UniProtKB-KW"/>
</dbReference>
<dbReference type="SUPFAM" id="SSF56519">
    <property type="entry name" value="Penicillin binding protein dimerisation domain"/>
    <property type="match status" value="1"/>
</dbReference>
<evidence type="ECO:0000256" key="10">
    <source>
        <dbReference type="ARBA" id="ARBA00022984"/>
    </source>
</evidence>
<evidence type="ECO:0000256" key="1">
    <source>
        <dbReference type="ARBA" id="ARBA00004370"/>
    </source>
</evidence>
<keyword evidence="11 16" id="KW-1133">Transmembrane helix</keyword>
<evidence type="ECO:0000256" key="9">
    <source>
        <dbReference type="ARBA" id="ARBA00022960"/>
    </source>
</evidence>
<keyword evidence="3 16" id="KW-0997">Cell inner membrane</keyword>
<keyword evidence="9 16" id="KW-0133">Cell shape</keyword>
<comment type="function">
    <text evidence="16">Catalyzes cross-linking of the peptidoglycan cell wall at the division septum.</text>
</comment>
<dbReference type="PANTHER" id="PTHR30627">
    <property type="entry name" value="PEPTIDOGLYCAN D,D-TRANSPEPTIDASE"/>
    <property type="match status" value="1"/>
</dbReference>
<evidence type="ECO:0000256" key="14">
    <source>
        <dbReference type="ARBA" id="ARBA00023306"/>
    </source>
</evidence>
<keyword evidence="6 16" id="KW-0645">Protease</keyword>
<dbReference type="InterPro" id="IPR050515">
    <property type="entry name" value="Beta-lactam/transpept"/>
</dbReference>
<evidence type="ECO:0000256" key="2">
    <source>
        <dbReference type="ARBA" id="ARBA00022475"/>
    </source>
</evidence>
<gene>
    <name evidence="16" type="primary">ftsI</name>
    <name evidence="19" type="ORF">A8L45_07375</name>
</gene>
<dbReference type="GO" id="GO:0009002">
    <property type="term" value="F:serine-type D-Ala-D-Ala carboxypeptidase activity"/>
    <property type="evidence" value="ECO:0007669"/>
    <property type="project" value="UniProtKB-UniRule"/>
</dbReference>
<keyword evidence="7 16" id="KW-0812">Transmembrane</keyword>
<dbReference type="InterPro" id="IPR012338">
    <property type="entry name" value="Beta-lactam/transpept-like"/>
</dbReference>
<dbReference type="RefSeq" id="WP_068900765.1">
    <property type="nucleotide sequence ID" value="NZ_JBHUIF010000019.1"/>
</dbReference>
<comment type="similarity">
    <text evidence="16">Belongs to the transpeptidase family. FtsI subfamily.</text>
</comment>
<organism evidence="19 20">
    <name type="scientific">Veronia pacifica</name>
    <dbReference type="NCBI Taxonomy" id="1080227"/>
    <lineage>
        <taxon>Bacteria</taxon>
        <taxon>Pseudomonadati</taxon>
        <taxon>Pseudomonadota</taxon>
        <taxon>Gammaproteobacteria</taxon>
        <taxon>Vibrionales</taxon>
        <taxon>Vibrionaceae</taxon>
        <taxon>Veronia</taxon>
    </lineage>
</organism>
<sequence>MSPAGPRKHQKKVPVFIRWRFVFVCACIATALVGLIARAAYIQVVEPDFLRQEGDMRSVRVKALPSARGMITDRHGESLAVSVPVQAVWADPYQIFKQGGLADTPRWHALADVLEIDRNTLLKRLSDNQKRRFIYLQRQVGPAVSAYIKKLKLPGIGMKMESRRFYPTGEVSAHLVGVTGIDGHGLEGVESGYDDWLSSEPGKKTVRKDRFGRVVETIAVKEGQDGNALQLSIDQRLQAISYRAIKQAVADYRARSGSLVMVDVNTGEVLAMVNAPSYNPNNREDLKSFKMRNRAITDVFEPGSTVKPFVVLAALENGIADSSTVINTGTTGIMQIGGARVRDTSKVGKATLRKILKKSSNIGVSKLSLAMPVEALLGLYSSFGLGDFSGVNLVGESSGLFPSRTRWSDFERATLSFGYGLSITPAQLVRAYSTLGSGGVNRPLSIIKTKDVVPGKQVVSRKNALMVLDMLESVTEKGGSAHRAAVDGYRVGAKTGTAKVAVSGGYSDEYIGYTAGIAPISHPRVALVVVINEPQGDKYYGGQVAAPVFSEVMKSALQILNVAPDASLQTAHIMDK</sequence>
<evidence type="ECO:0000256" key="3">
    <source>
        <dbReference type="ARBA" id="ARBA00022519"/>
    </source>
</evidence>